<feature type="transmembrane region" description="Helical" evidence="6">
    <location>
        <begin position="335"/>
        <end position="357"/>
    </location>
</feature>
<feature type="transmembrane region" description="Helical" evidence="6">
    <location>
        <begin position="56"/>
        <end position="80"/>
    </location>
</feature>
<dbReference type="Gene3D" id="1.20.1250.20">
    <property type="entry name" value="MFS general substrate transporter like domains"/>
    <property type="match status" value="1"/>
</dbReference>
<dbReference type="Proteomes" id="UP000317422">
    <property type="component" value="Unassembled WGS sequence"/>
</dbReference>
<evidence type="ECO:0000313" key="8">
    <source>
        <dbReference type="EMBL" id="TQN30232.1"/>
    </source>
</evidence>
<organism evidence="8 9">
    <name type="scientific">Haloactinospora alba</name>
    <dbReference type="NCBI Taxonomy" id="405555"/>
    <lineage>
        <taxon>Bacteria</taxon>
        <taxon>Bacillati</taxon>
        <taxon>Actinomycetota</taxon>
        <taxon>Actinomycetes</taxon>
        <taxon>Streptosporangiales</taxon>
        <taxon>Nocardiopsidaceae</taxon>
        <taxon>Haloactinospora</taxon>
    </lineage>
</organism>
<evidence type="ECO:0000313" key="9">
    <source>
        <dbReference type="Proteomes" id="UP000317422"/>
    </source>
</evidence>
<dbReference type="PROSITE" id="PS50850">
    <property type="entry name" value="MFS"/>
    <property type="match status" value="1"/>
</dbReference>
<dbReference type="EMBL" id="VFQC01000001">
    <property type="protein sequence ID" value="TQN30232.1"/>
    <property type="molecule type" value="Genomic_DNA"/>
</dbReference>
<evidence type="ECO:0000256" key="2">
    <source>
        <dbReference type="ARBA" id="ARBA00022475"/>
    </source>
</evidence>
<keyword evidence="5 6" id="KW-0472">Membrane</keyword>
<evidence type="ECO:0000256" key="1">
    <source>
        <dbReference type="ARBA" id="ARBA00004651"/>
    </source>
</evidence>
<comment type="subcellular location">
    <subcellularLocation>
        <location evidence="1">Cell membrane</location>
        <topology evidence="1">Multi-pass membrane protein</topology>
    </subcellularLocation>
</comment>
<dbReference type="RefSeq" id="WP_141921505.1">
    <property type="nucleotide sequence ID" value="NZ_VFQC01000001.1"/>
</dbReference>
<feature type="transmembrane region" description="Helical" evidence="6">
    <location>
        <begin position="173"/>
        <end position="200"/>
    </location>
</feature>
<dbReference type="AlphaFoldDB" id="A0A543NEH5"/>
<evidence type="ECO:0000256" key="4">
    <source>
        <dbReference type="ARBA" id="ARBA00022989"/>
    </source>
</evidence>
<feature type="transmembrane region" description="Helical" evidence="6">
    <location>
        <begin position="100"/>
        <end position="131"/>
    </location>
</feature>
<feature type="transmembrane region" description="Helical" evidence="6">
    <location>
        <begin position="277"/>
        <end position="297"/>
    </location>
</feature>
<feature type="transmembrane region" description="Helical" evidence="6">
    <location>
        <begin position="309"/>
        <end position="329"/>
    </location>
</feature>
<dbReference type="GO" id="GO:0005886">
    <property type="term" value="C:plasma membrane"/>
    <property type="evidence" value="ECO:0007669"/>
    <property type="project" value="UniProtKB-SubCell"/>
</dbReference>
<dbReference type="InterPro" id="IPR011701">
    <property type="entry name" value="MFS"/>
</dbReference>
<gene>
    <name evidence="8" type="ORF">FHX37_0093</name>
</gene>
<evidence type="ECO:0000256" key="5">
    <source>
        <dbReference type="ARBA" id="ARBA00023136"/>
    </source>
</evidence>
<feature type="transmembrane region" description="Helical" evidence="6">
    <location>
        <begin position="394"/>
        <end position="414"/>
    </location>
</feature>
<keyword evidence="9" id="KW-1185">Reference proteome</keyword>
<feature type="transmembrane region" description="Helical" evidence="6">
    <location>
        <begin position="369"/>
        <end position="388"/>
    </location>
</feature>
<evidence type="ECO:0000259" key="7">
    <source>
        <dbReference type="PROSITE" id="PS50850"/>
    </source>
</evidence>
<keyword evidence="3 6" id="KW-0812">Transmembrane</keyword>
<dbReference type="CDD" id="cd06173">
    <property type="entry name" value="MFS_MefA_like"/>
    <property type="match status" value="1"/>
</dbReference>
<keyword evidence="4 6" id="KW-1133">Transmembrane helix</keyword>
<evidence type="ECO:0000256" key="6">
    <source>
        <dbReference type="SAM" id="Phobius"/>
    </source>
</evidence>
<dbReference type="InterPro" id="IPR020846">
    <property type="entry name" value="MFS_dom"/>
</dbReference>
<dbReference type="PANTHER" id="PTHR23513">
    <property type="entry name" value="INTEGRAL MEMBRANE EFFLUX PROTEIN-RELATED"/>
    <property type="match status" value="1"/>
</dbReference>
<dbReference type="Pfam" id="PF07690">
    <property type="entry name" value="MFS_1"/>
    <property type="match status" value="1"/>
</dbReference>
<protein>
    <submittedName>
        <fullName evidence="8">MFS transporter</fullName>
    </submittedName>
</protein>
<dbReference type="PANTHER" id="PTHR23513:SF6">
    <property type="entry name" value="MAJOR FACILITATOR SUPERFAMILY ASSOCIATED DOMAIN-CONTAINING PROTEIN"/>
    <property type="match status" value="1"/>
</dbReference>
<dbReference type="GO" id="GO:0022857">
    <property type="term" value="F:transmembrane transporter activity"/>
    <property type="evidence" value="ECO:0007669"/>
    <property type="project" value="InterPro"/>
</dbReference>
<accession>A0A543NEH5</accession>
<name>A0A543NEH5_9ACTN</name>
<feature type="domain" description="Major facilitator superfamily (MFS) profile" evidence="7">
    <location>
        <begin position="238"/>
        <end position="431"/>
    </location>
</feature>
<proteinExistence type="predicted"/>
<sequence>MASEPPDRNGSGTTGATRLGGTFTRFWTGSLSSNLADGIMLTALPMVAAMLTNDPLLVSGLTVARFLPWLLVGLFVGVVVDRLDRARVMVVGNALRCMALVALAVAVASGSASVWVLYAVMFTVMLCEVFYDVSVRAMLPDVVPTGALDRANARMVGGRTVTEDFAGAPLAGFLFAVTAAVPLAVNAGAYLLSALVLLGLPLAVRRPRRDEHAAMGEGGVVGSAAAEMGEGLRFVWGDRPLLSLVLFLAFANMALMAQTSVIVLLVRDHFGVPESLYGVFMSSSAVGGVLGAVVVGRIVRVLGRFRTEVLSFGVMAGMCVVFGLSPNAVTASLAWGAIAFAITVANVVGIGVSQLVVPGSLLGRVASCMKMISTGTSPLGAVLGGFLGRVDLRLPSLAAGGMVVLGLLLAAPWLRSLVERADEAERAGAVE</sequence>
<comment type="caution">
    <text evidence="8">The sequence shown here is derived from an EMBL/GenBank/DDBJ whole genome shotgun (WGS) entry which is preliminary data.</text>
</comment>
<dbReference type="OrthoDB" id="145388at2"/>
<reference evidence="8 9" key="1">
    <citation type="submission" date="2019-06" db="EMBL/GenBank/DDBJ databases">
        <title>Sequencing the genomes of 1000 actinobacteria strains.</title>
        <authorList>
            <person name="Klenk H.-P."/>
        </authorList>
    </citation>
    <scope>NUCLEOTIDE SEQUENCE [LARGE SCALE GENOMIC DNA]</scope>
    <source>
        <strain evidence="8 9">DSM 45015</strain>
    </source>
</reference>
<evidence type="ECO:0000256" key="3">
    <source>
        <dbReference type="ARBA" id="ARBA00022692"/>
    </source>
</evidence>
<keyword evidence="2" id="KW-1003">Cell membrane</keyword>
<feature type="transmembrane region" description="Helical" evidence="6">
    <location>
        <begin position="241"/>
        <end position="265"/>
    </location>
</feature>
<dbReference type="SUPFAM" id="SSF103473">
    <property type="entry name" value="MFS general substrate transporter"/>
    <property type="match status" value="1"/>
</dbReference>
<dbReference type="InterPro" id="IPR036259">
    <property type="entry name" value="MFS_trans_sf"/>
</dbReference>